<comment type="caution">
    <text evidence="3">The sequence shown here is derived from an EMBL/GenBank/DDBJ whole genome shotgun (WGS) entry which is preliminary data.</text>
</comment>
<protein>
    <submittedName>
        <fullName evidence="3">Putative EMP1-like protein</fullName>
    </submittedName>
</protein>
<dbReference type="Pfam" id="PF15445">
    <property type="entry name" value="ATS"/>
    <property type="match status" value="1"/>
</dbReference>
<dbReference type="VEuPathDB" id="PlasmoDB:PGSY75_0045800"/>
<evidence type="ECO:0000313" key="4">
    <source>
        <dbReference type="Proteomes" id="UP000076004"/>
    </source>
</evidence>
<dbReference type="GeneID" id="29774187"/>
<name>A0A151L1S4_9APIC</name>
<feature type="domain" description="Plasmodium falciparum erythrocyte membrane protein 1 acidic terminal segment" evidence="2">
    <location>
        <begin position="4"/>
        <end position="120"/>
    </location>
</feature>
<proteinExistence type="predicted"/>
<dbReference type="InterPro" id="IPR029211">
    <property type="entry name" value="PfEMP1_ATS"/>
</dbReference>
<feature type="region of interest" description="Disordered" evidence="1">
    <location>
        <begin position="85"/>
        <end position="104"/>
    </location>
</feature>
<dbReference type="Proteomes" id="UP000076004">
    <property type="component" value="Unassembled WGS sequence"/>
</dbReference>
<feature type="non-terminal residue" evidence="3">
    <location>
        <position position="1"/>
    </location>
</feature>
<evidence type="ECO:0000313" key="3">
    <source>
        <dbReference type="EMBL" id="KYN92920.1"/>
    </source>
</evidence>
<reference evidence="3 4" key="1">
    <citation type="journal article" date="2016" name="Nat. Commun.">
        <title>Genomes of cryptic chimpanzee Plasmodium species reveal key evolutionary events leading to human malaria.</title>
        <authorList>
            <person name="Sundararaman S.A."/>
            <person name="Plenderleith L.J."/>
            <person name="Liu W."/>
            <person name="Loy D.E."/>
            <person name="Learn G.H."/>
            <person name="Li Y."/>
            <person name="Shaw K.S."/>
            <person name="Ayouba A."/>
            <person name="Peeters M."/>
            <person name="Speede S."/>
            <person name="Shaw G.M."/>
            <person name="Bushman F.D."/>
            <person name="Brisson D."/>
            <person name="Rayner J.C."/>
            <person name="Sharp P.M."/>
            <person name="Hahn B.H."/>
        </authorList>
    </citation>
    <scope>NUCLEOTIDE SEQUENCE [LARGE SCALE GENOMIC DNA]</scope>
    <source>
        <strain evidence="3 4">SY75</strain>
    </source>
</reference>
<evidence type="ECO:0000259" key="2">
    <source>
        <dbReference type="Pfam" id="PF15445"/>
    </source>
</evidence>
<accession>A0A151L1S4</accession>
<dbReference type="RefSeq" id="XP_018638646.1">
    <property type="nucleotide sequence ID" value="XM_018783572.1"/>
</dbReference>
<gene>
    <name evidence="3" type="ORF">PGSY75_0045800</name>
</gene>
<organism evidence="3 4">
    <name type="scientific">Plasmodium gaboni</name>
    <dbReference type="NCBI Taxonomy" id="647221"/>
    <lineage>
        <taxon>Eukaryota</taxon>
        <taxon>Sar</taxon>
        <taxon>Alveolata</taxon>
        <taxon>Apicomplexa</taxon>
        <taxon>Aconoidasida</taxon>
        <taxon>Haemosporida</taxon>
        <taxon>Plasmodiidae</taxon>
        <taxon>Plasmodium</taxon>
        <taxon>Plasmodium (Laverania)</taxon>
    </lineage>
</organism>
<feature type="non-terminal residue" evidence="3">
    <location>
        <position position="120"/>
    </location>
</feature>
<dbReference type="EMBL" id="LVLB01000456">
    <property type="protein sequence ID" value="KYN92920.1"/>
    <property type="molecule type" value="Genomic_DNA"/>
</dbReference>
<dbReference type="AlphaFoldDB" id="A0A151L1S4"/>
<sequence length="120" mass="13936">NEDAMPTQTSTNRYVPYRNAQYKGKTYIYMEGDEPDDYIVNICSSDLTLSSESEYEEVDINDIYKPLGPKYKTLIEVVLKPSTNNNVQDTYTDHMDDSSEIPTNKLTEEEWNELKKDFIS</sequence>
<evidence type="ECO:0000256" key="1">
    <source>
        <dbReference type="SAM" id="MobiDB-lite"/>
    </source>
</evidence>
<dbReference type="KEGG" id="pgab:PGSY75_0045800"/>